<dbReference type="InterPro" id="IPR002508">
    <property type="entry name" value="MurNAc-LAA_cat"/>
</dbReference>
<proteinExistence type="predicted"/>
<evidence type="ECO:0000259" key="2">
    <source>
        <dbReference type="PROSITE" id="PS51724"/>
    </source>
</evidence>
<dbReference type="SUPFAM" id="SSF53187">
    <property type="entry name" value="Zn-dependent exopeptidases"/>
    <property type="match status" value="1"/>
</dbReference>
<dbReference type="SUPFAM" id="SSF110997">
    <property type="entry name" value="Sporulation related repeat"/>
    <property type="match status" value="1"/>
</dbReference>
<dbReference type="Pfam" id="PF05036">
    <property type="entry name" value="SPOR"/>
    <property type="match status" value="1"/>
</dbReference>
<accession>A0A366JLL3</accession>
<sequence>MVKVYIDLGHEGDVKGMDPGAVANGLKEANVVLEIGKYIKDMFAEYENVEIKFSRLGDKNFSLTQRTNEANAWGADLYLSIHINAGGGTGFESYIYPGAGSKTQAFQNAVHAKIISKKVFGKDRGKKQADFHVLRETKMDAMLTENGFIDNKTDAAILKDRKKLIEIAAGHVEGVAEFLGLKKKPDPKPISTPKPDGRMHYVQIGAFSDYDNAEKLAAKAKKAGFDVYIKSE</sequence>
<protein>
    <submittedName>
        <fullName evidence="3">N-acetylmuramoyl-L-alanine amidase</fullName>
    </submittedName>
</protein>
<dbReference type="OrthoDB" id="9763643at2"/>
<evidence type="ECO:0000313" key="3">
    <source>
        <dbReference type="EMBL" id="RBP87891.1"/>
    </source>
</evidence>
<gene>
    <name evidence="3" type="ORF">DFO70_11782</name>
</gene>
<dbReference type="GO" id="GO:0042834">
    <property type="term" value="F:peptidoglycan binding"/>
    <property type="evidence" value="ECO:0007669"/>
    <property type="project" value="InterPro"/>
</dbReference>
<dbReference type="RefSeq" id="WP_113885149.1">
    <property type="nucleotide sequence ID" value="NZ_QNSF01000017.1"/>
</dbReference>
<dbReference type="InterPro" id="IPR036680">
    <property type="entry name" value="SPOR-like_sf"/>
</dbReference>
<dbReference type="Pfam" id="PF01520">
    <property type="entry name" value="Amidase_3"/>
    <property type="match status" value="1"/>
</dbReference>
<dbReference type="Gene3D" id="3.30.70.1070">
    <property type="entry name" value="Sporulation related repeat"/>
    <property type="match status" value="1"/>
</dbReference>
<keyword evidence="1" id="KW-0378">Hydrolase</keyword>
<reference evidence="3 4" key="1">
    <citation type="submission" date="2018-06" db="EMBL/GenBank/DDBJ databases">
        <title>Freshwater and sediment microbial communities from various areas in North America, analyzing microbe dynamics in response to fracking.</title>
        <authorList>
            <person name="Lamendella R."/>
        </authorList>
    </citation>
    <scope>NUCLEOTIDE SEQUENCE [LARGE SCALE GENOMIC DNA]</scope>
    <source>
        <strain evidence="3 4">14_TX</strain>
    </source>
</reference>
<dbReference type="Proteomes" id="UP000252731">
    <property type="component" value="Unassembled WGS sequence"/>
</dbReference>
<evidence type="ECO:0000256" key="1">
    <source>
        <dbReference type="ARBA" id="ARBA00022801"/>
    </source>
</evidence>
<feature type="domain" description="SPOR" evidence="2">
    <location>
        <begin position="194"/>
        <end position="232"/>
    </location>
</feature>
<name>A0A366JLL3_CYTFI</name>
<dbReference type="GO" id="GO:0009253">
    <property type="term" value="P:peptidoglycan catabolic process"/>
    <property type="evidence" value="ECO:0007669"/>
    <property type="project" value="InterPro"/>
</dbReference>
<dbReference type="SMART" id="SM00646">
    <property type="entry name" value="Ami_3"/>
    <property type="match status" value="1"/>
</dbReference>
<dbReference type="PANTHER" id="PTHR30404:SF0">
    <property type="entry name" value="N-ACETYLMURAMOYL-L-ALANINE AMIDASE AMIC"/>
    <property type="match status" value="1"/>
</dbReference>
<evidence type="ECO:0000313" key="4">
    <source>
        <dbReference type="Proteomes" id="UP000252731"/>
    </source>
</evidence>
<dbReference type="Gene3D" id="3.40.630.40">
    <property type="entry name" value="Zn-dependent exopeptidases"/>
    <property type="match status" value="1"/>
</dbReference>
<dbReference type="InterPro" id="IPR007730">
    <property type="entry name" value="SPOR-like_dom"/>
</dbReference>
<dbReference type="AlphaFoldDB" id="A0A366JLL3"/>
<dbReference type="PROSITE" id="PS51724">
    <property type="entry name" value="SPOR"/>
    <property type="match status" value="1"/>
</dbReference>
<dbReference type="CDD" id="cd02696">
    <property type="entry name" value="MurNAc-LAA"/>
    <property type="match status" value="1"/>
</dbReference>
<dbReference type="InterPro" id="IPR050695">
    <property type="entry name" value="N-acetylmuramoyl_amidase_3"/>
</dbReference>
<dbReference type="EMBL" id="QNSF01000017">
    <property type="protein sequence ID" value="RBP87891.1"/>
    <property type="molecule type" value="Genomic_DNA"/>
</dbReference>
<comment type="caution">
    <text evidence="3">The sequence shown here is derived from an EMBL/GenBank/DDBJ whole genome shotgun (WGS) entry which is preliminary data.</text>
</comment>
<keyword evidence="4" id="KW-1185">Reference proteome</keyword>
<organism evidence="3 4">
    <name type="scientific">Cytobacillus firmus</name>
    <name type="common">Bacillus firmus</name>
    <dbReference type="NCBI Taxonomy" id="1399"/>
    <lineage>
        <taxon>Bacteria</taxon>
        <taxon>Bacillati</taxon>
        <taxon>Bacillota</taxon>
        <taxon>Bacilli</taxon>
        <taxon>Bacillales</taxon>
        <taxon>Bacillaceae</taxon>
        <taxon>Cytobacillus</taxon>
    </lineage>
</organism>
<dbReference type="GO" id="GO:0030288">
    <property type="term" value="C:outer membrane-bounded periplasmic space"/>
    <property type="evidence" value="ECO:0007669"/>
    <property type="project" value="TreeGrafter"/>
</dbReference>
<dbReference type="PANTHER" id="PTHR30404">
    <property type="entry name" value="N-ACETYLMURAMOYL-L-ALANINE AMIDASE"/>
    <property type="match status" value="1"/>
</dbReference>
<dbReference type="GO" id="GO:0008745">
    <property type="term" value="F:N-acetylmuramoyl-L-alanine amidase activity"/>
    <property type="evidence" value="ECO:0007669"/>
    <property type="project" value="InterPro"/>
</dbReference>